<gene>
    <name evidence="1" type="ORF">MML48_1g04679</name>
</gene>
<accession>A0ACB9TU58</accession>
<organism evidence="1 2">
    <name type="scientific">Holotrichia oblita</name>
    <name type="common">Chafer beetle</name>
    <dbReference type="NCBI Taxonomy" id="644536"/>
    <lineage>
        <taxon>Eukaryota</taxon>
        <taxon>Metazoa</taxon>
        <taxon>Ecdysozoa</taxon>
        <taxon>Arthropoda</taxon>
        <taxon>Hexapoda</taxon>
        <taxon>Insecta</taxon>
        <taxon>Pterygota</taxon>
        <taxon>Neoptera</taxon>
        <taxon>Endopterygota</taxon>
        <taxon>Coleoptera</taxon>
        <taxon>Polyphaga</taxon>
        <taxon>Scarabaeiformia</taxon>
        <taxon>Scarabaeidae</taxon>
        <taxon>Melolonthinae</taxon>
        <taxon>Holotrichia</taxon>
    </lineage>
</organism>
<protein>
    <submittedName>
        <fullName evidence="1">Male sterility protein 2-related</fullName>
    </submittedName>
</protein>
<evidence type="ECO:0000313" key="2">
    <source>
        <dbReference type="Proteomes" id="UP001056778"/>
    </source>
</evidence>
<evidence type="ECO:0000313" key="1">
    <source>
        <dbReference type="EMBL" id="KAI4470292.1"/>
    </source>
</evidence>
<dbReference type="Proteomes" id="UP001056778">
    <property type="component" value="Chromosome 1"/>
</dbReference>
<keyword evidence="2" id="KW-1185">Reference proteome</keyword>
<dbReference type="EMBL" id="CM043015">
    <property type="protein sequence ID" value="KAI4470292.1"/>
    <property type="molecule type" value="Genomic_DNA"/>
</dbReference>
<name>A0ACB9TU58_HOLOL</name>
<reference evidence="1" key="1">
    <citation type="submission" date="2022-04" db="EMBL/GenBank/DDBJ databases">
        <title>Chromosome-scale genome assembly of Holotrichia oblita Faldermann.</title>
        <authorList>
            <person name="Rongchong L."/>
        </authorList>
    </citation>
    <scope>NUCLEOTIDE SEQUENCE</scope>
    <source>
        <strain evidence="1">81SQS9</strain>
    </source>
</reference>
<comment type="caution">
    <text evidence="1">The sequence shown here is derived from an EMBL/GenBank/DDBJ whole genome shotgun (WGS) entry which is preliminary data.</text>
</comment>
<sequence length="304" mass="33859">MEQKSAVAEWFKRKSILITGGTGFMGKVLIEKLLFSCNEIDTIYIMTRQKLKSPITEKLKDMWELPVFNRLSIAKPDFLKQIVLVSADLSLDSLGLTQRDKQKLIDNVSVVFHLASTDSLQSELKEAIDVNVSGTQKLLELCRDMKNPVTFIHTSTIFCSSDVDVFEEKEYETSADVERVINMVKWINVEALTSITPEMIVPHPNTYFYSKRLAESVISEATSIVRVAIIRPSIVCPAIAEPLVGWADTFHGPMGIISAYATGILRTMYGISDCDAHFIPVDVAVHTAIVAAWKLGSAITQLMN</sequence>
<proteinExistence type="predicted"/>